<reference evidence="2 3" key="1">
    <citation type="journal article" date="2022" name="Nat. Plants">
        <title>Genomes of leafy and leafless Platanthera orchids illuminate the evolution of mycoheterotrophy.</title>
        <authorList>
            <person name="Li M.H."/>
            <person name="Liu K.W."/>
            <person name="Li Z."/>
            <person name="Lu H.C."/>
            <person name="Ye Q.L."/>
            <person name="Zhang D."/>
            <person name="Wang J.Y."/>
            <person name="Li Y.F."/>
            <person name="Zhong Z.M."/>
            <person name="Liu X."/>
            <person name="Yu X."/>
            <person name="Liu D.K."/>
            <person name="Tu X.D."/>
            <person name="Liu B."/>
            <person name="Hao Y."/>
            <person name="Liao X.Y."/>
            <person name="Jiang Y.T."/>
            <person name="Sun W.H."/>
            <person name="Chen J."/>
            <person name="Chen Y.Q."/>
            <person name="Ai Y."/>
            <person name="Zhai J.W."/>
            <person name="Wu S.S."/>
            <person name="Zhou Z."/>
            <person name="Hsiao Y.Y."/>
            <person name="Wu W.L."/>
            <person name="Chen Y.Y."/>
            <person name="Lin Y.F."/>
            <person name="Hsu J.L."/>
            <person name="Li C.Y."/>
            <person name="Wang Z.W."/>
            <person name="Zhao X."/>
            <person name="Zhong W.Y."/>
            <person name="Ma X.K."/>
            <person name="Ma L."/>
            <person name="Huang J."/>
            <person name="Chen G.Z."/>
            <person name="Huang M.Z."/>
            <person name="Huang L."/>
            <person name="Peng D.H."/>
            <person name="Luo Y.B."/>
            <person name="Zou S.Q."/>
            <person name="Chen S.P."/>
            <person name="Lan S."/>
            <person name="Tsai W.C."/>
            <person name="Van de Peer Y."/>
            <person name="Liu Z.J."/>
        </authorList>
    </citation>
    <scope>NUCLEOTIDE SEQUENCE [LARGE SCALE GENOMIC DNA]</scope>
    <source>
        <strain evidence="2">Lor287</strain>
    </source>
</reference>
<accession>A0AAP0G9B8</accession>
<protein>
    <submittedName>
        <fullName evidence="2">Beta-galactosidase 6</fullName>
    </submittedName>
</protein>
<feature type="region of interest" description="Disordered" evidence="1">
    <location>
        <begin position="64"/>
        <end position="95"/>
    </location>
</feature>
<proteinExistence type="predicted"/>
<evidence type="ECO:0000313" key="2">
    <source>
        <dbReference type="EMBL" id="KAK8945202.1"/>
    </source>
</evidence>
<dbReference type="Proteomes" id="UP001418222">
    <property type="component" value="Unassembled WGS sequence"/>
</dbReference>
<name>A0AAP0G9B8_9ASPA</name>
<dbReference type="AlphaFoldDB" id="A0AAP0G9B8"/>
<feature type="compositionally biased region" description="Acidic residues" evidence="1">
    <location>
        <begin position="86"/>
        <end position="95"/>
    </location>
</feature>
<organism evidence="2 3">
    <name type="scientific">Platanthera zijinensis</name>
    <dbReference type="NCBI Taxonomy" id="2320716"/>
    <lineage>
        <taxon>Eukaryota</taxon>
        <taxon>Viridiplantae</taxon>
        <taxon>Streptophyta</taxon>
        <taxon>Embryophyta</taxon>
        <taxon>Tracheophyta</taxon>
        <taxon>Spermatophyta</taxon>
        <taxon>Magnoliopsida</taxon>
        <taxon>Liliopsida</taxon>
        <taxon>Asparagales</taxon>
        <taxon>Orchidaceae</taxon>
        <taxon>Orchidoideae</taxon>
        <taxon>Orchideae</taxon>
        <taxon>Orchidinae</taxon>
        <taxon>Platanthera</taxon>
    </lineage>
</organism>
<gene>
    <name evidence="2" type="ORF">KSP39_PZI007966</name>
</gene>
<comment type="caution">
    <text evidence="2">The sequence shown here is derived from an EMBL/GenBank/DDBJ whole genome shotgun (WGS) entry which is preliminary data.</text>
</comment>
<evidence type="ECO:0000313" key="3">
    <source>
        <dbReference type="Proteomes" id="UP001418222"/>
    </source>
</evidence>
<evidence type="ECO:0000256" key="1">
    <source>
        <dbReference type="SAM" id="MobiDB-lite"/>
    </source>
</evidence>
<dbReference type="EMBL" id="JBBWWQ010000006">
    <property type="protein sequence ID" value="KAK8945202.1"/>
    <property type="molecule type" value="Genomic_DNA"/>
</dbReference>
<sequence>MEIAESRKLELDEGLSAFEYIDNEYGNVEWAYSAAAKPYVNWVASMAVSLETGMPWVQQAYDFTPSSPRRSAPHRTPRDDFPTTDPTEEDTYEDEYDDDAELNMYHVQGTLREWVTRDESEPQHSIESVALAEVPTPPPSLEIVRFVAEAVFAMMNA</sequence>
<keyword evidence="3" id="KW-1185">Reference proteome</keyword>